<dbReference type="InterPro" id="IPR000524">
    <property type="entry name" value="Tscrpt_reg_HTH_GntR"/>
</dbReference>
<dbReference type="InterPro" id="IPR036388">
    <property type="entry name" value="WH-like_DNA-bd_sf"/>
</dbReference>
<evidence type="ECO:0000313" key="5">
    <source>
        <dbReference type="EMBL" id="MBB5840598.1"/>
    </source>
</evidence>
<comment type="caution">
    <text evidence="5">The sequence shown here is derived from an EMBL/GenBank/DDBJ whole genome shotgun (WGS) entry which is preliminary data.</text>
</comment>
<name>A0A7W9JFK2_9ACTN</name>
<dbReference type="PRINTS" id="PR00035">
    <property type="entry name" value="HTHGNTR"/>
</dbReference>
<keyword evidence="3" id="KW-0804">Transcription</keyword>
<reference evidence="5 6" key="1">
    <citation type="submission" date="2020-08" db="EMBL/GenBank/DDBJ databases">
        <title>Sequencing the genomes of 1000 actinobacteria strains.</title>
        <authorList>
            <person name="Klenk H.-P."/>
        </authorList>
    </citation>
    <scope>NUCLEOTIDE SEQUENCE [LARGE SCALE GENOMIC DNA]</scope>
    <source>
        <strain evidence="5 6">DSM 28967</strain>
    </source>
</reference>
<protein>
    <submittedName>
        <fullName evidence="5">GntR family transcriptional regulator</fullName>
    </submittedName>
</protein>
<dbReference type="SMART" id="SM00345">
    <property type="entry name" value="HTH_GNTR"/>
    <property type="match status" value="1"/>
</dbReference>
<keyword evidence="6" id="KW-1185">Reference proteome</keyword>
<proteinExistence type="predicted"/>
<dbReference type="SUPFAM" id="SSF46785">
    <property type="entry name" value="Winged helix' DNA-binding domain"/>
    <property type="match status" value="1"/>
</dbReference>
<dbReference type="Pfam" id="PF00392">
    <property type="entry name" value="GntR"/>
    <property type="match status" value="1"/>
</dbReference>
<dbReference type="AlphaFoldDB" id="A0A7W9JFK2"/>
<dbReference type="PANTHER" id="PTHR44846:SF17">
    <property type="entry name" value="GNTR-FAMILY TRANSCRIPTIONAL REGULATOR"/>
    <property type="match status" value="1"/>
</dbReference>
<gene>
    <name evidence="5" type="ORF">HDA39_007332</name>
</gene>
<keyword evidence="1" id="KW-0805">Transcription regulation</keyword>
<dbReference type="PROSITE" id="PS50949">
    <property type="entry name" value="HTH_GNTR"/>
    <property type="match status" value="1"/>
</dbReference>
<evidence type="ECO:0000256" key="3">
    <source>
        <dbReference type="ARBA" id="ARBA00023163"/>
    </source>
</evidence>
<dbReference type="Gene3D" id="1.10.10.10">
    <property type="entry name" value="Winged helix-like DNA-binding domain superfamily/Winged helix DNA-binding domain"/>
    <property type="match status" value="1"/>
</dbReference>
<dbReference type="Gene3D" id="3.40.1410.10">
    <property type="entry name" value="Chorismate lyase-like"/>
    <property type="match status" value="1"/>
</dbReference>
<dbReference type="GO" id="GO:0003677">
    <property type="term" value="F:DNA binding"/>
    <property type="evidence" value="ECO:0007669"/>
    <property type="project" value="UniProtKB-KW"/>
</dbReference>
<evidence type="ECO:0000313" key="6">
    <source>
        <dbReference type="Proteomes" id="UP000549971"/>
    </source>
</evidence>
<dbReference type="RefSeq" id="WP_184803067.1">
    <property type="nucleotide sequence ID" value="NZ_JACHMY010000001.1"/>
</dbReference>
<sequence>MGENKTTADKMTYERVADVLREQIKSGQLAPATVLPSERQFAETYAVTRETIRRAIAQLRTEGLVQVLHGRGAFVRRPGDWPTQTYSRTITVDGDGNYVDSESTVGEWRDIQPPRMYQTNAEAPLALAFGVAQGTVFHASDRDLENQTGTRIFVRSYLPDFVATQFPDLVDGAYVSARQTYAAARNAGMQLDFDDYVAARNPTPDDAHSLRIPDGIPMLITRRIVASEGKPIIMQETHRSGEETQLHYRPSI</sequence>
<dbReference type="InterPro" id="IPR050679">
    <property type="entry name" value="Bact_HTH_transcr_reg"/>
</dbReference>
<evidence type="ECO:0000256" key="2">
    <source>
        <dbReference type="ARBA" id="ARBA00023125"/>
    </source>
</evidence>
<dbReference type="EMBL" id="JACHMY010000001">
    <property type="protein sequence ID" value="MBB5840598.1"/>
    <property type="molecule type" value="Genomic_DNA"/>
</dbReference>
<accession>A0A7W9JFK2</accession>
<organism evidence="5 6">
    <name type="scientific">Kribbella italica</name>
    <dbReference type="NCBI Taxonomy" id="1540520"/>
    <lineage>
        <taxon>Bacteria</taxon>
        <taxon>Bacillati</taxon>
        <taxon>Actinomycetota</taxon>
        <taxon>Actinomycetes</taxon>
        <taxon>Propionibacteriales</taxon>
        <taxon>Kribbellaceae</taxon>
        <taxon>Kribbella</taxon>
    </lineage>
</organism>
<evidence type="ECO:0000259" key="4">
    <source>
        <dbReference type="PROSITE" id="PS50949"/>
    </source>
</evidence>
<dbReference type="Proteomes" id="UP000549971">
    <property type="component" value="Unassembled WGS sequence"/>
</dbReference>
<dbReference type="InterPro" id="IPR036390">
    <property type="entry name" value="WH_DNA-bd_sf"/>
</dbReference>
<keyword evidence="2" id="KW-0238">DNA-binding</keyword>
<dbReference type="SUPFAM" id="SSF64288">
    <property type="entry name" value="Chorismate lyase-like"/>
    <property type="match status" value="1"/>
</dbReference>
<dbReference type="GO" id="GO:0045892">
    <property type="term" value="P:negative regulation of DNA-templated transcription"/>
    <property type="evidence" value="ECO:0007669"/>
    <property type="project" value="TreeGrafter"/>
</dbReference>
<dbReference type="InterPro" id="IPR028978">
    <property type="entry name" value="Chorismate_lyase_/UTRA_dom_sf"/>
</dbReference>
<dbReference type="CDD" id="cd07377">
    <property type="entry name" value="WHTH_GntR"/>
    <property type="match status" value="1"/>
</dbReference>
<dbReference type="GO" id="GO:0003700">
    <property type="term" value="F:DNA-binding transcription factor activity"/>
    <property type="evidence" value="ECO:0007669"/>
    <property type="project" value="InterPro"/>
</dbReference>
<feature type="domain" description="HTH gntR-type" evidence="4">
    <location>
        <begin position="10"/>
        <end position="78"/>
    </location>
</feature>
<dbReference type="PANTHER" id="PTHR44846">
    <property type="entry name" value="MANNOSYL-D-GLYCERATE TRANSPORT/METABOLISM SYSTEM REPRESSOR MNGR-RELATED"/>
    <property type="match status" value="1"/>
</dbReference>
<evidence type="ECO:0000256" key="1">
    <source>
        <dbReference type="ARBA" id="ARBA00023015"/>
    </source>
</evidence>